<feature type="region of interest" description="Disordered" evidence="1">
    <location>
        <begin position="1"/>
        <end position="46"/>
    </location>
</feature>
<name>A0A7J8CIU6_ROUAE</name>
<proteinExistence type="predicted"/>
<organism evidence="2 3">
    <name type="scientific">Rousettus aegyptiacus</name>
    <name type="common">Egyptian fruit bat</name>
    <name type="synonym">Pteropus aegyptiacus</name>
    <dbReference type="NCBI Taxonomy" id="9407"/>
    <lineage>
        <taxon>Eukaryota</taxon>
        <taxon>Metazoa</taxon>
        <taxon>Chordata</taxon>
        <taxon>Craniata</taxon>
        <taxon>Vertebrata</taxon>
        <taxon>Euteleostomi</taxon>
        <taxon>Mammalia</taxon>
        <taxon>Eutheria</taxon>
        <taxon>Laurasiatheria</taxon>
        <taxon>Chiroptera</taxon>
        <taxon>Yinpterochiroptera</taxon>
        <taxon>Pteropodoidea</taxon>
        <taxon>Pteropodidae</taxon>
        <taxon>Rousettinae</taxon>
        <taxon>Rousettus</taxon>
    </lineage>
</organism>
<comment type="caution">
    <text evidence="2">The sequence shown here is derived from an EMBL/GenBank/DDBJ whole genome shotgun (WGS) entry which is preliminary data.</text>
</comment>
<sequence>MRRKSCVCGSRIAGRHTPLAPRSIRNTQSRQKNDSSSRLPVDTRPAWRGVRLEGCGRSKETAGLKVTPRKHLRQTPTGATRSEAPQLRLLITLSAAFPSCPPTPRPLPSACWATPLRTGTEPMPRPLRGAGARGACSSFLGARVLRA</sequence>
<evidence type="ECO:0000313" key="3">
    <source>
        <dbReference type="Proteomes" id="UP000593571"/>
    </source>
</evidence>
<feature type="region of interest" description="Disordered" evidence="1">
    <location>
        <begin position="58"/>
        <end position="83"/>
    </location>
</feature>
<evidence type="ECO:0000256" key="1">
    <source>
        <dbReference type="SAM" id="MobiDB-lite"/>
    </source>
</evidence>
<accession>A0A7J8CIU6</accession>
<feature type="compositionally biased region" description="Polar residues" evidence="1">
    <location>
        <begin position="24"/>
        <end position="38"/>
    </location>
</feature>
<dbReference type="EMBL" id="JACASE010000014">
    <property type="protein sequence ID" value="KAF6410791.1"/>
    <property type="molecule type" value="Genomic_DNA"/>
</dbReference>
<gene>
    <name evidence="2" type="ORF">HJG63_009228</name>
</gene>
<evidence type="ECO:0000313" key="2">
    <source>
        <dbReference type="EMBL" id="KAF6410791.1"/>
    </source>
</evidence>
<dbReference type="AlphaFoldDB" id="A0A7J8CIU6"/>
<keyword evidence="3" id="KW-1185">Reference proteome</keyword>
<protein>
    <submittedName>
        <fullName evidence="2">Uncharacterized protein</fullName>
    </submittedName>
</protein>
<dbReference type="Proteomes" id="UP000593571">
    <property type="component" value="Unassembled WGS sequence"/>
</dbReference>
<reference evidence="2 3" key="1">
    <citation type="journal article" date="2020" name="Nature">
        <title>Six reference-quality genomes reveal evolution of bat adaptations.</title>
        <authorList>
            <person name="Jebb D."/>
            <person name="Huang Z."/>
            <person name="Pippel M."/>
            <person name="Hughes G.M."/>
            <person name="Lavrichenko K."/>
            <person name="Devanna P."/>
            <person name="Winkler S."/>
            <person name="Jermiin L.S."/>
            <person name="Skirmuntt E.C."/>
            <person name="Katzourakis A."/>
            <person name="Burkitt-Gray L."/>
            <person name="Ray D.A."/>
            <person name="Sullivan K.A.M."/>
            <person name="Roscito J.G."/>
            <person name="Kirilenko B.M."/>
            <person name="Davalos L.M."/>
            <person name="Corthals A.P."/>
            <person name="Power M.L."/>
            <person name="Jones G."/>
            <person name="Ransome R.D."/>
            <person name="Dechmann D.K.N."/>
            <person name="Locatelli A.G."/>
            <person name="Puechmaille S.J."/>
            <person name="Fedrigo O."/>
            <person name="Jarvis E.D."/>
            <person name="Hiller M."/>
            <person name="Vernes S.C."/>
            <person name="Myers E.W."/>
            <person name="Teeling E.C."/>
        </authorList>
    </citation>
    <scope>NUCLEOTIDE SEQUENCE [LARGE SCALE GENOMIC DNA]</scope>
    <source>
        <strain evidence="2">MRouAeg1</strain>
        <tissue evidence="2">Muscle</tissue>
    </source>
</reference>